<evidence type="ECO:0000313" key="5">
    <source>
        <dbReference type="Proteomes" id="UP000052230"/>
    </source>
</evidence>
<dbReference type="Proteomes" id="UP000653002">
    <property type="component" value="Unassembled WGS sequence"/>
</dbReference>
<dbReference type="KEGG" id="xcn:J169_02444"/>
<dbReference type="RefSeq" id="WP_011051485.1">
    <property type="nucleotide sequence ID" value="NZ_CAVLHM010000041.1"/>
</dbReference>
<evidence type="ECO:0000256" key="1">
    <source>
        <dbReference type="ARBA" id="ARBA00006987"/>
    </source>
</evidence>
<reference evidence="3 5" key="1">
    <citation type="submission" date="2014-09" db="EMBL/GenBank/DDBJ databases">
        <authorList>
            <person name="Regsiter A."/>
        </authorList>
    </citation>
    <scope>NUCLEOTIDE SEQUENCE [LARGE SCALE GENOMIC DNA]</scope>
</reference>
<protein>
    <submittedName>
        <fullName evidence="4">Tripartite tricarboxylate transporter substrate binding protein</fullName>
    </submittedName>
</protein>
<dbReference type="PANTHER" id="PTHR42928">
    <property type="entry name" value="TRICARBOXYLATE-BINDING PROTEIN"/>
    <property type="match status" value="1"/>
</dbReference>
<gene>
    <name evidence="4" type="ORF">GUH15_26080</name>
    <name evidence="3" type="ORF">XAC3562_450070</name>
</gene>
<organism evidence="3 5">
    <name type="scientific">Xanthomonas citri pv. citri</name>
    <dbReference type="NCBI Taxonomy" id="611301"/>
    <lineage>
        <taxon>Bacteria</taxon>
        <taxon>Pseudomonadati</taxon>
        <taxon>Pseudomonadota</taxon>
        <taxon>Gammaproteobacteria</taxon>
        <taxon>Lysobacterales</taxon>
        <taxon>Lysobacteraceae</taxon>
        <taxon>Xanthomonas</taxon>
    </lineage>
</organism>
<dbReference type="EMBL" id="CCXZ01000139">
    <property type="protein sequence ID" value="CEG16649.1"/>
    <property type="molecule type" value="Genomic_DNA"/>
</dbReference>
<accession>A0A0U5FDD4</accession>
<dbReference type="PANTHER" id="PTHR42928:SF5">
    <property type="entry name" value="BLR1237 PROTEIN"/>
    <property type="match status" value="1"/>
</dbReference>
<dbReference type="Pfam" id="PF03401">
    <property type="entry name" value="TctC"/>
    <property type="match status" value="1"/>
</dbReference>
<feature type="chain" id="PRO_5044547421" evidence="2">
    <location>
        <begin position="20"/>
        <end position="315"/>
    </location>
</feature>
<dbReference type="InterPro" id="IPR005064">
    <property type="entry name" value="BUG"/>
</dbReference>
<dbReference type="EMBL" id="JAABFR010002228">
    <property type="protein sequence ID" value="MBD4339451.1"/>
    <property type="molecule type" value="Genomic_DNA"/>
</dbReference>
<reference evidence="4" key="2">
    <citation type="submission" date="2020-01" db="EMBL/GenBank/DDBJ databases">
        <authorList>
            <person name="Richard D."/>
        </authorList>
    </citation>
    <scope>NUCLEOTIDE SEQUENCE</scope>
    <source>
        <strain evidence="4">JP541</strain>
    </source>
</reference>
<evidence type="ECO:0000313" key="3">
    <source>
        <dbReference type="EMBL" id="CEG16649.1"/>
    </source>
</evidence>
<dbReference type="CDD" id="cd07012">
    <property type="entry name" value="PBP2_Bug_TTT"/>
    <property type="match status" value="1"/>
</dbReference>
<name>A0A0U5FDD4_XANCI</name>
<proteinExistence type="inferred from homology"/>
<evidence type="ECO:0000256" key="2">
    <source>
        <dbReference type="SAM" id="SignalP"/>
    </source>
</evidence>
<dbReference type="PATRIC" id="fig|434928.28.peg.2497"/>
<dbReference type="PIRSF" id="PIRSF017082">
    <property type="entry name" value="YflP"/>
    <property type="match status" value="1"/>
</dbReference>
<dbReference type="KEGG" id="xcf:J172_02438"/>
<dbReference type="KEGG" id="xcr:J163_02431"/>
<dbReference type="SUPFAM" id="SSF53850">
    <property type="entry name" value="Periplasmic binding protein-like II"/>
    <property type="match status" value="1"/>
</dbReference>
<evidence type="ECO:0000313" key="4">
    <source>
        <dbReference type="EMBL" id="MBD4339451.1"/>
    </source>
</evidence>
<dbReference type="Gene3D" id="3.40.190.10">
    <property type="entry name" value="Periplasmic binding protein-like II"/>
    <property type="match status" value="1"/>
</dbReference>
<dbReference type="InterPro" id="IPR042100">
    <property type="entry name" value="Bug_dom1"/>
</dbReference>
<dbReference type="KEGG" id="xcm:J164_02433"/>
<keyword evidence="5" id="KW-1185">Reference proteome</keyword>
<dbReference type="KEGG" id="xcw:J162_02436"/>
<dbReference type="AlphaFoldDB" id="A0A0U5FDD4"/>
<keyword evidence="2" id="KW-0732">Signal</keyword>
<feature type="signal peptide" evidence="2">
    <location>
        <begin position="1"/>
        <end position="19"/>
    </location>
</feature>
<dbReference type="Gene3D" id="3.40.190.150">
    <property type="entry name" value="Bordetella uptake gene, domain 1"/>
    <property type="match status" value="1"/>
</dbReference>
<dbReference type="GeneID" id="66911395"/>
<comment type="similarity">
    <text evidence="1">Belongs to the UPF0065 (bug) family.</text>
</comment>
<dbReference type="Proteomes" id="UP000052230">
    <property type="component" value="Unassembled WGS sequence"/>
</dbReference>
<sequence>MKRRIIASLIATLPLLASAFPDRPIRLVVPLPAGSITDVVARTLAESMANRLKQPIVVDNQAGGNAIPGTMAAVRATPDGYTLLMVGVTNGASNLATVKSLPYDPRKDFAPVGQIAEAPFMLVSRKSLPLTQLKDLIAYGKAHPDKLSYGNGSGSIQLSAARMVSQAGFTATAVPYKGVPQAMTDLIGDTIDFAVVDLVNGLQAARTGRVAALGVTSAHRTPLAPDLPTLAEQGLRGYDISVWFGMVAPANTPAAVIAKVNAALREALADPAIKQRFDQAGLTPSPSSPEAFSRLIDSDIAKWTTIARDAGIAPQ</sequence>
<dbReference type="KEGG" id="xcu:J159_02435"/>
<comment type="caution">
    <text evidence="3">The sequence shown here is derived from an EMBL/GenBank/DDBJ whole genome shotgun (WGS) entry which is preliminary data.</text>
</comment>
<dbReference type="OMA" id="IAEAPFM"/>